<keyword evidence="6 13" id="KW-0378">Hydrolase</keyword>
<dbReference type="HAMAP" id="MF_03183">
    <property type="entry name" value="Endonuclease_III_Nth"/>
    <property type="match status" value="1"/>
</dbReference>
<dbReference type="EC" id="3.2.2.-" evidence="13"/>
<dbReference type="SUPFAM" id="SSF48150">
    <property type="entry name" value="DNA-glycosylase"/>
    <property type="match status" value="1"/>
</dbReference>
<sequence length="292" mass="32738">MFTRLRSRACTANASAVNFPVRKPKESSRKKKQHSDSDVEDLGARIEEAKDNVASAWEPPLWRTQLKNIRQMRSKRDAPVDSVGCSELADRSDGDRTYRFQILISLMLSSQTKDAVTAAAMSNLKKQGCTAEKIAAMSEADLAALIYPVGFAKQKAKYIKHTSALLVKEYDGDIPKTVDDLLKLPGVGPKMAHLAMLCAWRQSSGIGVDTHVHKICNRLGWVQKATKTPEATRRSLEAWFPKELWPEINKLLVGFGQQICLSVNPRCEECLNKSICPYYDSTVKRKRKKTKN</sequence>
<feature type="domain" description="HhH-GPD" evidence="15">
    <location>
        <begin position="108"/>
        <end position="258"/>
    </location>
</feature>
<evidence type="ECO:0000313" key="18">
    <source>
        <dbReference type="WBParaSite" id="SBAD_0000346301-mRNA-1"/>
    </source>
</evidence>
<keyword evidence="9" id="KW-0411">Iron-sulfur</keyword>
<keyword evidence="10 13" id="KW-0234">DNA repair</keyword>
<dbReference type="PANTHER" id="PTHR43286">
    <property type="entry name" value="ENDONUCLEASE III-LIKE PROTEIN 1"/>
    <property type="match status" value="1"/>
</dbReference>
<dbReference type="EC" id="4.2.99.18" evidence="13"/>
<dbReference type="PANTHER" id="PTHR43286:SF1">
    <property type="entry name" value="ENDONUCLEASE III-LIKE PROTEIN 1"/>
    <property type="match status" value="1"/>
</dbReference>
<evidence type="ECO:0000259" key="15">
    <source>
        <dbReference type="SMART" id="SM00478"/>
    </source>
</evidence>
<dbReference type="GO" id="GO:0006285">
    <property type="term" value="P:base-excision repair, AP site formation"/>
    <property type="evidence" value="ECO:0007669"/>
    <property type="project" value="UniProtKB-UniRule"/>
</dbReference>
<evidence type="ECO:0000256" key="4">
    <source>
        <dbReference type="ARBA" id="ARBA00022723"/>
    </source>
</evidence>
<keyword evidence="5 13" id="KW-0227">DNA damage</keyword>
<dbReference type="FunFam" id="1.10.1670.10:FF:000003">
    <property type="entry name" value="Endonuclease III homolog"/>
    <property type="match status" value="1"/>
</dbReference>
<dbReference type="InterPro" id="IPR011257">
    <property type="entry name" value="DNA_glycosylase"/>
</dbReference>
<feature type="region of interest" description="Disordered" evidence="14">
    <location>
        <begin position="16"/>
        <end position="44"/>
    </location>
</feature>
<reference evidence="18" key="1">
    <citation type="submission" date="2016-06" db="UniProtKB">
        <authorList>
            <consortium name="WormBaseParasite"/>
        </authorList>
    </citation>
    <scope>IDENTIFICATION</scope>
</reference>
<evidence type="ECO:0000256" key="3">
    <source>
        <dbReference type="ARBA" id="ARBA00022485"/>
    </source>
</evidence>
<evidence type="ECO:0000256" key="8">
    <source>
        <dbReference type="ARBA" id="ARBA00023004"/>
    </source>
</evidence>
<comment type="similarity">
    <text evidence="2 13">Belongs to the Nth/MutY family.</text>
</comment>
<evidence type="ECO:0000256" key="12">
    <source>
        <dbReference type="ARBA" id="ARBA00023295"/>
    </source>
</evidence>
<comment type="caution">
    <text evidence="13">Lacks conserved residue(s) required for the propagation of feature annotation.</text>
</comment>
<dbReference type="InterPro" id="IPR004035">
    <property type="entry name" value="Endouclease-III_FeS-bd_BS"/>
</dbReference>
<dbReference type="GO" id="GO:0000703">
    <property type="term" value="F:oxidized pyrimidine nucleobase lesion DNA N-glycosylase activity"/>
    <property type="evidence" value="ECO:0007669"/>
    <property type="project" value="UniProtKB-UniRule"/>
</dbReference>
<feature type="compositionally biased region" description="Basic and acidic residues" evidence="14">
    <location>
        <begin position="34"/>
        <end position="44"/>
    </location>
</feature>
<dbReference type="CDD" id="cd00056">
    <property type="entry name" value="ENDO3c"/>
    <property type="match status" value="1"/>
</dbReference>
<dbReference type="InterPro" id="IPR023170">
    <property type="entry name" value="HhH_base_excis_C"/>
</dbReference>
<dbReference type="WBParaSite" id="SBAD_0000346301-mRNA-1">
    <property type="protein sequence ID" value="SBAD_0000346301-mRNA-1"/>
    <property type="gene ID" value="SBAD_0000346301"/>
</dbReference>
<reference evidence="16 17" key="2">
    <citation type="submission" date="2018-11" db="EMBL/GenBank/DDBJ databases">
        <authorList>
            <consortium name="Pathogen Informatics"/>
        </authorList>
    </citation>
    <scope>NUCLEOTIDE SEQUENCE [LARGE SCALE GENOMIC DNA]</scope>
</reference>
<keyword evidence="11 13" id="KW-0456">Lyase</keyword>
<evidence type="ECO:0000256" key="11">
    <source>
        <dbReference type="ARBA" id="ARBA00023239"/>
    </source>
</evidence>
<dbReference type="Pfam" id="PF00633">
    <property type="entry name" value="HHH"/>
    <property type="match status" value="1"/>
</dbReference>
<dbReference type="InterPro" id="IPR000445">
    <property type="entry name" value="HhH_motif"/>
</dbReference>
<dbReference type="SMART" id="SM00525">
    <property type="entry name" value="FES"/>
    <property type="match status" value="1"/>
</dbReference>
<evidence type="ECO:0000256" key="9">
    <source>
        <dbReference type="ARBA" id="ARBA00023014"/>
    </source>
</evidence>
<evidence type="ECO:0000313" key="17">
    <source>
        <dbReference type="Proteomes" id="UP000270296"/>
    </source>
</evidence>
<organism evidence="18">
    <name type="scientific">Soboliphyme baturini</name>
    <dbReference type="NCBI Taxonomy" id="241478"/>
    <lineage>
        <taxon>Eukaryota</taxon>
        <taxon>Metazoa</taxon>
        <taxon>Ecdysozoa</taxon>
        <taxon>Nematoda</taxon>
        <taxon>Enoplea</taxon>
        <taxon>Dorylaimia</taxon>
        <taxon>Dioctophymatida</taxon>
        <taxon>Dioctophymatoidea</taxon>
        <taxon>Soboliphymatidae</taxon>
        <taxon>Soboliphyme</taxon>
    </lineage>
</organism>
<evidence type="ECO:0000256" key="10">
    <source>
        <dbReference type="ARBA" id="ARBA00023204"/>
    </source>
</evidence>
<dbReference type="Pfam" id="PF00730">
    <property type="entry name" value="HhH-GPD"/>
    <property type="match status" value="1"/>
</dbReference>
<evidence type="ECO:0000256" key="7">
    <source>
        <dbReference type="ARBA" id="ARBA00022946"/>
    </source>
</evidence>
<dbReference type="GO" id="GO:0005634">
    <property type="term" value="C:nucleus"/>
    <property type="evidence" value="ECO:0007669"/>
    <property type="project" value="UniProtKB-SubCell"/>
</dbReference>
<evidence type="ECO:0000256" key="2">
    <source>
        <dbReference type="ARBA" id="ARBA00008343"/>
    </source>
</evidence>
<evidence type="ECO:0000256" key="13">
    <source>
        <dbReference type="HAMAP-Rule" id="MF_03183"/>
    </source>
</evidence>
<dbReference type="Gene3D" id="1.10.1670.10">
    <property type="entry name" value="Helix-hairpin-Helix base-excision DNA repair enzymes (C-terminal)"/>
    <property type="match status" value="1"/>
</dbReference>
<dbReference type="InterPro" id="IPR030841">
    <property type="entry name" value="NTH1"/>
</dbReference>
<dbReference type="GO" id="GO:0006289">
    <property type="term" value="P:nucleotide-excision repair"/>
    <property type="evidence" value="ECO:0007669"/>
    <property type="project" value="TreeGrafter"/>
</dbReference>
<evidence type="ECO:0000256" key="14">
    <source>
        <dbReference type="SAM" id="MobiDB-lite"/>
    </source>
</evidence>
<keyword evidence="13" id="KW-0539">Nucleus</keyword>
<dbReference type="InterPro" id="IPR003265">
    <property type="entry name" value="HhH-GPD_domain"/>
</dbReference>
<dbReference type="Proteomes" id="UP000270296">
    <property type="component" value="Unassembled WGS sequence"/>
</dbReference>
<dbReference type="GO" id="GO:0051539">
    <property type="term" value="F:4 iron, 4 sulfur cluster binding"/>
    <property type="evidence" value="ECO:0007669"/>
    <property type="project" value="UniProtKB-KW"/>
</dbReference>
<dbReference type="SMART" id="SM00478">
    <property type="entry name" value="ENDO3c"/>
    <property type="match status" value="1"/>
</dbReference>
<keyword evidence="17" id="KW-1185">Reference proteome</keyword>
<dbReference type="PROSITE" id="PS00764">
    <property type="entry name" value="ENDONUCLEASE_III_1"/>
    <property type="match status" value="1"/>
</dbReference>
<dbReference type="GO" id="GO:0046872">
    <property type="term" value="F:metal ion binding"/>
    <property type="evidence" value="ECO:0007669"/>
    <property type="project" value="UniProtKB-KW"/>
</dbReference>
<proteinExistence type="inferred from homology"/>
<dbReference type="InterPro" id="IPR003651">
    <property type="entry name" value="Endonuclease3_FeS-loop_motif"/>
</dbReference>
<protein>
    <recommendedName>
        <fullName evidence="13">Endonuclease III homolog</fullName>
        <ecNumber evidence="13">3.2.2.-</ecNumber>
        <ecNumber evidence="13">4.2.99.18</ecNumber>
    </recommendedName>
    <alternativeName>
        <fullName evidence="13">Bifunctional DNA N-glycosylase/DNA-(apurinic or apyrimidinic site) lyase</fullName>
        <shortName evidence="13">DNA glycosylase/AP lyase</shortName>
    </alternativeName>
</protein>
<dbReference type="GO" id="GO:0003677">
    <property type="term" value="F:DNA binding"/>
    <property type="evidence" value="ECO:0007669"/>
    <property type="project" value="UniProtKB-UniRule"/>
</dbReference>
<dbReference type="Gene3D" id="1.10.340.30">
    <property type="entry name" value="Hypothetical protein, domain 2"/>
    <property type="match status" value="1"/>
</dbReference>
<dbReference type="AlphaFoldDB" id="A0A183II64"/>
<accession>A0A183II64</accession>
<comment type="subcellular location">
    <subcellularLocation>
        <location evidence="13">Nucleus</location>
    </subcellularLocation>
    <subcellularLocation>
        <location evidence="13">Mitochondrion</location>
    </subcellularLocation>
</comment>
<dbReference type="GO" id="GO:0005739">
    <property type="term" value="C:mitochondrion"/>
    <property type="evidence" value="ECO:0007669"/>
    <property type="project" value="UniProtKB-SubCell"/>
</dbReference>
<keyword evidence="7" id="KW-0809">Transit peptide</keyword>
<keyword evidence="4" id="KW-0479">Metal-binding</keyword>
<comment type="cofactor">
    <cofactor evidence="1">
        <name>[4Fe-4S] cluster</name>
        <dbReference type="ChEBI" id="CHEBI:49883"/>
    </cofactor>
</comment>
<keyword evidence="13" id="KW-0496">Mitochondrion</keyword>
<dbReference type="EMBL" id="UZAM01007679">
    <property type="protein sequence ID" value="VDP00745.1"/>
    <property type="molecule type" value="Genomic_DNA"/>
</dbReference>
<comment type="catalytic activity">
    <reaction evidence="13">
        <text>2'-deoxyribonucleotide-(2'-deoxyribose 5'-phosphate)-2'-deoxyribonucleotide-DNA = a 3'-end 2'-deoxyribonucleotide-(2,3-dehydro-2,3-deoxyribose 5'-phosphate)-DNA + a 5'-end 5'-phospho-2'-deoxyribonucleoside-DNA + H(+)</text>
        <dbReference type="Rhea" id="RHEA:66592"/>
        <dbReference type="Rhea" id="RHEA-COMP:13180"/>
        <dbReference type="Rhea" id="RHEA-COMP:16897"/>
        <dbReference type="Rhea" id="RHEA-COMP:17067"/>
        <dbReference type="ChEBI" id="CHEBI:15378"/>
        <dbReference type="ChEBI" id="CHEBI:136412"/>
        <dbReference type="ChEBI" id="CHEBI:157695"/>
        <dbReference type="ChEBI" id="CHEBI:167181"/>
        <dbReference type="EC" id="4.2.99.18"/>
    </reaction>
</comment>
<dbReference type="GO" id="GO:0140078">
    <property type="term" value="F:class I DNA-(apurinic or apyrimidinic site) endonuclease activity"/>
    <property type="evidence" value="ECO:0007669"/>
    <property type="project" value="UniProtKB-EC"/>
</dbReference>
<evidence type="ECO:0000256" key="5">
    <source>
        <dbReference type="ARBA" id="ARBA00022763"/>
    </source>
</evidence>
<evidence type="ECO:0000256" key="6">
    <source>
        <dbReference type="ARBA" id="ARBA00022801"/>
    </source>
</evidence>
<comment type="function">
    <text evidence="13">Bifunctional DNA N-glycosylase with associated apurinic/apyrimidinic (AP) lyase function that catalyzes the first step in base excision repair (BER), the primary repair pathway for the repair of oxidative DNA damage. The DNA N-glycosylase activity releases the damaged DNA base from DNA by cleaving the N-glycosidic bond, leaving an AP site. The AP lyase activity cleaves the phosphodiester bond 3' to the AP site by a beta-elimination. Primarily recognizes and repairs oxidative base damage of pyrimidines.</text>
</comment>
<keyword evidence="8" id="KW-0408">Iron</keyword>
<keyword evidence="12 13" id="KW-0326">Glycosidase</keyword>
<name>A0A183II64_9BILA</name>
<evidence type="ECO:0000313" key="16">
    <source>
        <dbReference type="EMBL" id="VDP00745.1"/>
    </source>
</evidence>
<dbReference type="OrthoDB" id="2099276at2759"/>
<dbReference type="FunFam" id="1.10.340.30:FF:000005">
    <property type="entry name" value="Endonuclease III-like protein 1"/>
    <property type="match status" value="1"/>
</dbReference>
<gene>
    <name evidence="13" type="primary">NTH1</name>
    <name evidence="16" type="ORF">SBAD_LOCUS3309</name>
</gene>
<keyword evidence="3" id="KW-0004">4Fe-4S</keyword>
<evidence type="ECO:0000256" key="1">
    <source>
        <dbReference type="ARBA" id="ARBA00001966"/>
    </source>
</evidence>